<evidence type="ECO:0000259" key="1">
    <source>
        <dbReference type="Pfam" id="PF22691"/>
    </source>
</evidence>
<name>A0A8J3QWQ1_9ACTN</name>
<gene>
    <name evidence="2" type="ORF">Raf01_59310</name>
</gene>
<dbReference type="EMBL" id="BONZ01000057">
    <property type="protein sequence ID" value="GIH17759.1"/>
    <property type="molecule type" value="Genomic_DNA"/>
</dbReference>
<evidence type="ECO:0000313" key="2">
    <source>
        <dbReference type="EMBL" id="GIH17759.1"/>
    </source>
</evidence>
<feature type="domain" description="Thiolase C-terminal" evidence="1">
    <location>
        <begin position="255"/>
        <end position="391"/>
    </location>
</feature>
<dbReference type="RefSeq" id="WP_203921311.1">
    <property type="nucleotide sequence ID" value="NZ_BONZ01000057.1"/>
</dbReference>
<dbReference type="PANTHER" id="PTHR42870:SF1">
    <property type="entry name" value="NON-SPECIFIC LIPID-TRANSFER PROTEIN-LIKE 2"/>
    <property type="match status" value="1"/>
</dbReference>
<comment type="caution">
    <text evidence="2">The sequence shown here is derived from an EMBL/GenBank/DDBJ whole genome shotgun (WGS) entry which is preliminary data.</text>
</comment>
<dbReference type="InterPro" id="IPR002155">
    <property type="entry name" value="Thiolase"/>
</dbReference>
<dbReference type="SUPFAM" id="SSF53901">
    <property type="entry name" value="Thiolase-like"/>
    <property type="match status" value="2"/>
</dbReference>
<dbReference type="PANTHER" id="PTHR42870">
    <property type="entry name" value="ACETYL-COA C-ACETYLTRANSFERASE"/>
    <property type="match status" value="1"/>
</dbReference>
<dbReference type="CDD" id="cd00829">
    <property type="entry name" value="SCP-x_thiolase"/>
    <property type="match status" value="1"/>
</dbReference>
<protein>
    <submittedName>
        <fullName evidence="2">Thiolase</fullName>
    </submittedName>
</protein>
<dbReference type="Pfam" id="PF22691">
    <property type="entry name" value="Thiolase_C_1"/>
    <property type="match status" value="1"/>
</dbReference>
<accession>A0A8J3QWQ1</accession>
<dbReference type="Gene3D" id="3.40.47.10">
    <property type="match status" value="1"/>
</dbReference>
<dbReference type="GO" id="GO:0016747">
    <property type="term" value="F:acyltransferase activity, transferring groups other than amino-acyl groups"/>
    <property type="evidence" value="ECO:0007669"/>
    <property type="project" value="InterPro"/>
</dbReference>
<organism evidence="2 3">
    <name type="scientific">Rugosimonospora africana</name>
    <dbReference type="NCBI Taxonomy" id="556532"/>
    <lineage>
        <taxon>Bacteria</taxon>
        <taxon>Bacillati</taxon>
        <taxon>Actinomycetota</taxon>
        <taxon>Actinomycetes</taxon>
        <taxon>Micromonosporales</taxon>
        <taxon>Micromonosporaceae</taxon>
        <taxon>Rugosimonospora</taxon>
    </lineage>
</organism>
<sequence length="393" mass="41908">MTDLAIVGMGMLTGTQAGRSMRSILAEASRLAIEDAGIDRSQVTAAVEVRSAAGRGGRAGSSDAFPRLLGLPVDFYQPIGRGGTGGAFAVAIAGMLIDRGIANYVVIAGGSLDYSESKRAKSSSGAKGTVRIEPEGYWGRPFGDLRAVSHHSFFASRHMHEYGTTSRHLGLIATQLRDWALLNPQARYYGRPLTLEQYEAEDYLVYPYRRDDVCVMTDGAVAMVVTGADRARDSEHPVSVRGIGFGEAMAQLWWEKRNYTSLAVQNAKQQAFGQAGITLDDIDCVQFYDCFTGEVLLQLEDYGWAGKGEGGAFLESTRIGPGGTLPVNTGGGLMSAYHFGDLTGFSEALLQLRGQATGRQLENCGTALVTGHGGEVLNPGMCSAHSTVVLSTE</sequence>
<keyword evidence="3" id="KW-1185">Reference proteome</keyword>
<dbReference type="InterPro" id="IPR016039">
    <property type="entry name" value="Thiolase-like"/>
</dbReference>
<dbReference type="Proteomes" id="UP000642748">
    <property type="component" value="Unassembled WGS sequence"/>
</dbReference>
<evidence type="ECO:0000313" key="3">
    <source>
        <dbReference type="Proteomes" id="UP000642748"/>
    </source>
</evidence>
<dbReference type="InterPro" id="IPR055140">
    <property type="entry name" value="Thiolase_C_2"/>
</dbReference>
<dbReference type="AlphaFoldDB" id="A0A8J3QWQ1"/>
<dbReference type="PIRSF" id="PIRSF000429">
    <property type="entry name" value="Ac-CoA_Ac_transf"/>
    <property type="match status" value="1"/>
</dbReference>
<reference evidence="2" key="1">
    <citation type="submission" date="2021-01" db="EMBL/GenBank/DDBJ databases">
        <title>Whole genome shotgun sequence of Rugosimonospora africana NBRC 104875.</title>
        <authorList>
            <person name="Komaki H."/>
            <person name="Tamura T."/>
        </authorList>
    </citation>
    <scope>NUCLEOTIDE SEQUENCE</scope>
    <source>
        <strain evidence="2">NBRC 104875</strain>
    </source>
</reference>
<proteinExistence type="predicted"/>